<protein>
    <submittedName>
        <fullName evidence="2">Uncharacterized protein</fullName>
    </submittedName>
</protein>
<reference evidence="2" key="1">
    <citation type="submission" date="2015-04" db="UniProtKB">
        <authorList>
            <consortium name="EnsemblPlants"/>
        </authorList>
    </citation>
    <scope>IDENTIFICATION</scope>
    <source>
        <strain evidence="2">SL10</strain>
    </source>
</reference>
<dbReference type="Proteomes" id="UP000006591">
    <property type="component" value="Chromosome 1"/>
</dbReference>
<sequence>MSVLENETSPVFFVPDSVQGKIQEVLLRNQLLRQLAERVQGPPTVPLALAPFTALLLPRRNAIYDSLPPVFHSSQLPVVVVQHEDHEDDMDHDMGPLGQDEILDVQPLAISEPLDQAQPKSPPRTGPVPLLLEPPRAPIKKKDGKTVLFDPNRRQSARLRSSSQKLTQPDPRMGIGKPRGKSAKKLK</sequence>
<evidence type="ECO:0000313" key="2">
    <source>
        <dbReference type="EnsemblPlants" id="ONIVA01G09320.1"/>
    </source>
</evidence>
<dbReference type="AlphaFoldDB" id="A0A0E0FIF7"/>
<reference evidence="2" key="2">
    <citation type="submission" date="2018-04" db="EMBL/GenBank/DDBJ databases">
        <title>OnivRS2 (Oryza nivara Reference Sequence Version 2).</title>
        <authorList>
            <person name="Zhang J."/>
            <person name="Kudrna D."/>
            <person name="Lee S."/>
            <person name="Talag J."/>
            <person name="Rajasekar S."/>
            <person name="Welchert J."/>
            <person name="Hsing Y.-I."/>
            <person name="Wing R.A."/>
        </authorList>
    </citation>
    <scope>NUCLEOTIDE SEQUENCE [LARGE SCALE GENOMIC DNA]</scope>
</reference>
<organism evidence="2">
    <name type="scientific">Oryza nivara</name>
    <name type="common">Indian wild rice</name>
    <name type="synonym">Oryza sativa f. spontanea</name>
    <dbReference type="NCBI Taxonomy" id="4536"/>
    <lineage>
        <taxon>Eukaryota</taxon>
        <taxon>Viridiplantae</taxon>
        <taxon>Streptophyta</taxon>
        <taxon>Embryophyta</taxon>
        <taxon>Tracheophyta</taxon>
        <taxon>Spermatophyta</taxon>
        <taxon>Magnoliopsida</taxon>
        <taxon>Liliopsida</taxon>
        <taxon>Poales</taxon>
        <taxon>Poaceae</taxon>
        <taxon>BOP clade</taxon>
        <taxon>Oryzoideae</taxon>
        <taxon>Oryzeae</taxon>
        <taxon>Oryzinae</taxon>
        <taxon>Oryza</taxon>
    </lineage>
</organism>
<accession>A0A0E0FIF7</accession>
<evidence type="ECO:0000256" key="1">
    <source>
        <dbReference type="SAM" id="MobiDB-lite"/>
    </source>
</evidence>
<evidence type="ECO:0000313" key="3">
    <source>
        <dbReference type="Proteomes" id="UP000006591"/>
    </source>
</evidence>
<dbReference type="OMA" id="QHEDHED"/>
<feature type="region of interest" description="Disordered" evidence="1">
    <location>
        <begin position="112"/>
        <end position="187"/>
    </location>
</feature>
<dbReference type="HOGENOM" id="CLU_062936_1_0_1"/>
<name>A0A0E0FIF7_ORYNI</name>
<keyword evidence="3" id="KW-1185">Reference proteome</keyword>
<proteinExistence type="predicted"/>
<dbReference type="Gramene" id="ONIVA01G09320.1">
    <property type="protein sequence ID" value="ONIVA01G09320.1"/>
    <property type="gene ID" value="ONIVA01G09320"/>
</dbReference>
<feature type="compositionally biased region" description="Basic residues" evidence="1">
    <location>
        <begin position="178"/>
        <end position="187"/>
    </location>
</feature>
<dbReference type="EnsemblPlants" id="ONIVA01G09320.1">
    <property type="protein sequence ID" value="ONIVA01G09320.1"/>
    <property type="gene ID" value="ONIVA01G09320"/>
</dbReference>